<dbReference type="Pfam" id="PF00300">
    <property type="entry name" value="His_Phos_1"/>
    <property type="match status" value="1"/>
</dbReference>
<dbReference type="InterPro" id="IPR050275">
    <property type="entry name" value="PGM_Phosphatase"/>
</dbReference>
<proteinExistence type="predicted"/>
<reference evidence="2 3" key="1">
    <citation type="submission" date="2018-04" db="EMBL/GenBank/DDBJ databases">
        <title>Methylobacterium sp. PR1016A genome.</title>
        <authorList>
            <person name="Park W."/>
        </authorList>
    </citation>
    <scope>NUCLEOTIDE SEQUENCE [LARGE SCALE GENOMIC DNA]</scope>
    <source>
        <strain evidence="2 3">PR1016A</strain>
    </source>
</reference>
<feature type="region of interest" description="Disordered" evidence="1">
    <location>
        <begin position="182"/>
        <end position="243"/>
    </location>
</feature>
<dbReference type="PANTHER" id="PTHR48100">
    <property type="entry name" value="BROAD-SPECIFICITY PHOSPHATASE YOR283W-RELATED"/>
    <property type="match status" value="1"/>
</dbReference>
<dbReference type="SUPFAM" id="SSF53254">
    <property type="entry name" value="Phosphoglycerate mutase-like"/>
    <property type="match status" value="1"/>
</dbReference>
<evidence type="ECO:0000256" key="1">
    <source>
        <dbReference type="SAM" id="MobiDB-lite"/>
    </source>
</evidence>
<feature type="compositionally biased region" description="Low complexity" evidence="1">
    <location>
        <begin position="182"/>
        <end position="203"/>
    </location>
</feature>
<dbReference type="PANTHER" id="PTHR48100:SF62">
    <property type="entry name" value="GLUCOSYL-3-PHOSPHOGLYCERATE PHOSPHATASE"/>
    <property type="match status" value="1"/>
</dbReference>
<dbReference type="GO" id="GO:0005737">
    <property type="term" value="C:cytoplasm"/>
    <property type="evidence" value="ECO:0007669"/>
    <property type="project" value="TreeGrafter"/>
</dbReference>
<dbReference type="KEGG" id="mee:DA075_22965"/>
<accession>A0A2R4WPH8</accession>
<dbReference type="InterPro" id="IPR029033">
    <property type="entry name" value="His_PPase_superfam"/>
</dbReference>
<dbReference type="Gene3D" id="3.40.50.1240">
    <property type="entry name" value="Phosphoglycerate mutase-like"/>
    <property type="match status" value="1"/>
</dbReference>
<dbReference type="GO" id="GO:0016791">
    <property type="term" value="F:phosphatase activity"/>
    <property type="evidence" value="ECO:0007669"/>
    <property type="project" value="TreeGrafter"/>
</dbReference>
<organism evidence="2 3">
    <name type="scientific">Methylobacterium currus</name>
    <dbReference type="NCBI Taxonomy" id="2051553"/>
    <lineage>
        <taxon>Bacteria</taxon>
        <taxon>Pseudomonadati</taxon>
        <taxon>Pseudomonadota</taxon>
        <taxon>Alphaproteobacteria</taxon>
        <taxon>Hyphomicrobiales</taxon>
        <taxon>Methylobacteriaceae</taxon>
        <taxon>Methylobacterium</taxon>
    </lineage>
</organism>
<dbReference type="SMART" id="SM00855">
    <property type="entry name" value="PGAM"/>
    <property type="match status" value="1"/>
</dbReference>
<dbReference type="CDD" id="cd07067">
    <property type="entry name" value="HP_PGM_like"/>
    <property type="match status" value="1"/>
</dbReference>
<dbReference type="Proteomes" id="UP000244755">
    <property type="component" value="Chromosome 1"/>
</dbReference>
<keyword evidence="3" id="KW-1185">Reference proteome</keyword>
<dbReference type="InterPro" id="IPR013078">
    <property type="entry name" value="His_Pase_superF_clade-1"/>
</dbReference>
<dbReference type="AlphaFoldDB" id="A0A2R4WPH8"/>
<protein>
    <submittedName>
        <fullName evidence="2">Histidine phosphatase family protein</fullName>
    </submittedName>
</protein>
<dbReference type="EMBL" id="CP028843">
    <property type="protein sequence ID" value="AWB23405.1"/>
    <property type="molecule type" value="Genomic_DNA"/>
</dbReference>
<dbReference type="OrthoDB" id="9783269at2"/>
<gene>
    <name evidence="2" type="ORF">DA075_22965</name>
</gene>
<name>A0A2R4WPH8_9HYPH</name>
<evidence type="ECO:0000313" key="2">
    <source>
        <dbReference type="EMBL" id="AWB23405.1"/>
    </source>
</evidence>
<sequence>MTTTFFLVRHAAHGRLGRILCGRMPGVTPGREGKARGEALAARLAGEGLAAVYASPLERAQETAAPIAARAGLAVGTLPALNEIGFGARAGQSFDALHGDPARAGWNQARHVTRPPGGETVLEAQGRVMRGLEDLGARYGEARLALVSHADVIKLVIAHALGLGADGPKLHSSSGAMRAIRPTGGRPTAPAPRRCCGPAASGSRRIRRRRSISAAGPRCRSTAGRSIRRSQGPDRYTGQPCRL</sequence>
<evidence type="ECO:0000313" key="3">
    <source>
        <dbReference type="Proteomes" id="UP000244755"/>
    </source>
</evidence>